<dbReference type="GeneID" id="80541314"/>
<accession>A0A5B8YTR9</accession>
<dbReference type="KEGG" id="vg:80541314"/>
<reference evidence="1" key="1">
    <citation type="journal article" date="2019" name="Viruses">
        <title>A Novel Alphabaculovirus from the Soybean Looper, Chrysodeixis includens, that Produces Tetrahedral Occlusion Bodies and Encodes Two Copies of he65.</title>
        <authorList>
            <person name="Harrison R.L."/>
            <person name="Rowley D.L."/>
            <person name="Popham H.J.R."/>
        </authorList>
    </citation>
    <scope>NUCLEOTIDE SEQUENCE</scope>
    <source>
        <strain evidence="1">ChinNPV-1</strain>
    </source>
</reference>
<protein>
    <submittedName>
        <fullName evidence="1">Uncharacterized protein</fullName>
    </submittedName>
</protein>
<evidence type="ECO:0000313" key="1">
    <source>
        <dbReference type="EMBL" id="QED40628.1"/>
    </source>
</evidence>
<dbReference type="EMBL" id="MK746083">
    <property type="protein sequence ID" value="QED40628.1"/>
    <property type="molecule type" value="Genomic_DNA"/>
</dbReference>
<evidence type="ECO:0000313" key="2">
    <source>
        <dbReference type="Proteomes" id="UP001162233"/>
    </source>
</evidence>
<proteinExistence type="predicted"/>
<dbReference type="Proteomes" id="UP001162233">
    <property type="component" value="Segment"/>
</dbReference>
<organism evidence="1 2">
    <name type="scientific">Chrysodeixis includens nucleopolyhedrovirus</name>
    <dbReference type="NCBI Taxonomy" id="1207438"/>
    <lineage>
        <taxon>Viruses</taxon>
        <taxon>Viruses incertae sedis</taxon>
        <taxon>Naldaviricetes</taxon>
        <taxon>Lefavirales</taxon>
        <taxon>Baculoviridae</taxon>
        <taxon>Alphabaculovirus</taxon>
        <taxon>Alphabaculovirus chrincludentis</taxon>
        <taxon>Alphabaculovirus alterchrincludentis</taxon>
    </lineage>
</organism>
<dbReference type="RefSeq" id="YP_010802544.1">
    <property type="nucleotide sequence ID" value="NC_077025.1"/>
</dbReference>
<name>A0A5B8YTR9_9ABAC</name>
<sequence length="143" mass="17258">MVDLENNLLVFSFDSDNKKIIWRQKAYNQTRKQYLYKIWVYKLNPQYIFCNENMRKINRLHPGQVKVCMLNEYYDAETIEFTSDDTLIVTVYLPTNKFTALAVHYNLGYFKNKGKPWKVPIYIHRLYDTLELEARNKLTTRSQ</sequence>
<keyword evidence="2" id="KW-1185">Reference proteome</keyword>